<dbReference type="SUPFAM" id="SSF53474">
    <property type="entry name" value="alpha/beta-Hydrolases"/>
    <property type="match status" value="1"/>
</dbReference>
<dbReference type="GO" id="GO:0016787">
    <property type="term" value="F:hydrolase activity"/>
    <property type="evidence" value="ECO:0007669"/>
    <property type="project" value="UniProtKB-KW"/>
</dbReference>
<dbReference type="KEGG" id="anh:A6F65_01851"/>
<dbReference type="EMBL" id="CP016545">
    <property type="protein sequence ID" value="ANU08146.1"/>
    <property type="molecule type" value="Genomic_DNA"/>
</dbReference>
<dbReference type="InterPro" id="IPR017531">
    <property type="entry name" value="Hydrolase-1_PEP"/>
</dbReference>
<dbReference type="Proteomes" id="UP000092698">
    <property type="component" value="Chromosome"/>
</dbReference>
<dbReference type="Gene3D" id="3.40.50.1820">
    <property type="entry name" value="alpha/beta hydrolase"/>
    <property type="match status" value="1"/>
</dbReference>
<protein>
    <submittedName>
        <fullName evidence="1">Alpha/beta hydrolase family protein</fullName>
    </submittedName>
</protein>
<gene>
    <name evidence="1" type="ORF">A6F65_01851</name>
</gene>
<dbReference type="OrthoDB" id="249225at2"/>
<name>A0A1C7D9H6_9SPHN</name>
<dbReference type="NCBIfam" id="TIGR03100">
    <property type="entry name" value="hydr1_PEP"/>
    <property type="match status" value="1"/>
</dbReference>
<evidence type="ECO:0000313" key="2">
    <source>
        <dbReference type="Proteomes" id="UP000092698"/>
    </source>
</evidence>
<dbReference type="PATRIC" id="fig|645517.4.peg.1838"/>
<keyword evidence="1" id="KW-0378">Hydrolase</keyword>
<accession>A0A1C7D9H6</accession>
<organism evidence="1 2">
    <name type="scientific">Paraurantiacibacter namhicola</name>
    <dbReference type="NCBI Taxonomy" id="645517"/>
    <lineage>
        <taxon>Bacteria</taxon>
        <taxon>Pseudomonadati</taxon>
        <taxon>Pseudomonadota</taxon>
        <taxon>Alphaproteobacteria</taxon>
        <taxon>Sphingomonadales</taxon>
        <taxon>Erythrobacteraceae</taxon>
        <taxon>Paraurantiacibacter</taxon>
    </lineage>
</organism>
<sequence>MTRQHIRFGCEADTLVGTLDLPDGEAASQQGLLIVSGGNEIRSGAFAGQSALAQQIAEAGHPVFRYDRRGIGDSTGDNRGFRGSEADIAAAIAAFMVECPDMQRITAFGNCDAASALMLAGGEGLHGLVLSNPWTFEDEAADAMPSEAIRARYAEKLKNPRELLRLLSGKVSFAKLFKGLLGALSPAPAPSSLAENMRSGLARFDGDVRFLVAERDRTGLAFLSSWDARDARIRKCTGATHAYVEPEALEWLLAQLLSALSDE</sequence>
<dbReference type="InterPro" id="IPR029058">
    <property type="entry name" value="AB_hydrolase_fold"/>
</dbReference>
<keyword evidence="2" id="KW-1185">Reference proteome</keyword>
<dbReference type="AlphaFoldDB" id="A0A1C7D9H6"/>
<evidence type="ECO:0000313" key="1">
    <source>
        <dbReference type="EMBL" id="ANU08146.1"/>
    </source>
</evidence>
<reference evidence="1 2" key="1">
    <citation type="submission" date="2016-07" db="EMBL/GenBank/DDBJ databases">
        <title>Complete genome sequence of Altererythrobacter namhicola JCM 16345T, containing esterase-encoding genes.</title>
        <authorList>
            <person name="Cheng H."/>
            <person name="Wu Y.-H."/>
            <person name="Jian S.-L."/>
            <person name="Huo Y.-Y."/>
            <person name="Wang C.-S."/>
            <person name="Xu X.-W."/>
        </authorList>
    </citation>
    <scope>NUCLEOTIDE SEQUENCE [LARGE SCALE GENOMIC DNA]</scope>
    <source>
        <strain evidence="1 2">JCM 16345</strain>
    </source>
</reference>
<dbReference type="STRING" id="645517.A6F65_01851"/>
<dbReference type="RefSeq" id="WP_067788008.1">
    <property type="nucleotide sequence ID" value="NZ_CP016545.1"/>
</dbReference>
<proteinExistence type="predicted"/>